<reference evidence="4 5" key="1">
    <citation type="submission" date="2023-05" db="EMBL/GenBank/DDBJ databases">
        <title>Genome sequence of Pinibacter sp. MAH-24.</title>
        <authorList>
            <person name="Huq M.A."/>
        </authorList>
    </citation>
    <scope>NUCLEOTIDE SEQUENCE [LARGE SCALE GENOMIC DNA]</scope>
    <source>
        <strain evidence="4 5">MAH-24</strain>
    </source>
</reference>
<feature type="signal peptide" evidence="1">
    <location>
        <begin position="1"/>
        <end position="21"/>
    </location>
</feature>
<dbReference type="RefSeq" id="WP_282333567.1">
    <property type="nucleotide sequence ID" value="NZ_JASBRG010000003.1"/>
</dbReference>
<dbReference type="Proteomes" id="UP001226434">
    <property type="component" value="Unassembled WGS sequence"/>
</dbReference>
<dbReference type="Pfam" id="PF14607">
    <property type="entry name" value="GxDLY"/>
    <property type="match status" value="1"/>
</dbReference>
<protein>
    <submittedName>
        <fullName evidence="4">SGNH/GDSL hydrolase family protein</fullName>
    </submittedName>
</protein>
<dbReference type="Gene3D" id="3.40.50.1110">
    <property type="entry name" value="SGNH hydrolase"/>
    <property type="match status" value="1"/>
</dbReference>
<feature type="chain" id="PRO_5046980968" evidence="1">
    <location>
        <begin position="22"/>
        <end position="360"/>
    </location>
</feature>
<name>A0ABT6RAA6_9BACT</name>
<proteinExistence type="predicted"/>
<feature type="domain" description="SGNH hydrolase-type esterase" evidence="2">
    <location>
        <begin position="175"/>
        <end position="351"/>
    </location>
</feature>
<evidence type="ECO:0000259" key="2">
    <source>
        <dbReference type="Pfam" id="PF14606"/>
    </source>
</evidence>
<dbReference type="InterPro" id="IPR032740">
    <property type="entry name" value="GxDLY"/>
</dbReference>
<evidence type="ECO:0000259" key="3">
    <source>
        <dbReference type="Pfam" id="PF14607"/>
    </source>
</evidence>
<dbReference type="SUPFAM" id="SSF52266">
    <property type="entry name" value="SGNH hydrolase"/>
    <property type="match status" value="1"/>
</dbReference>
<dbReference type="InterPro" id="IPR013830">
    <property type="entry name" value="SGNH_hydro"/>
</dbReference>
<accession>A0ABT6RAA6</accession>
<feature type="domain" description="SGNH hydrolase-type esterase N-terminal" evidence="3">
    <location>
        <begin position="28"/>
        <end position="167"/>
    </location>
</feature>
<comment type="caution">
    <text evidence="4">The sequence shown here is derived from an EMBL/GenBank/DDBJ whole genome shotgun (WGS) entry which is preliminary data.</text>
</comment>
<keyword evidence="1" id="KW-0732">Signal</keyword>
<organism evidence="4 5">
    <name type="scientific">Pinibacter soli</name>
    <dbReference type="NCBI Taxonomy" id="3044211"/>
    <lineage>
        <taxon>Bacteria</taxon>
        <taxon>Pseudomonadati</taxon>
        <taxon>Bacteroidota</taxon>
        <taxon>Chitinophagia</taxon>
        <taxon>Chitinophagales</taxon>
        <taxon>Chitinophagaceae</taxon>
        <taxon>Pinibacter</taxon>
    </lineage>
</organism>
<keyword evidence="4" id="KW-0378">Hydrolase</keyword>
<sequence length="360" mass="39706">MKKLCRILSVAFVLFNSNAYAQISKPVYTKATDLNIAGELTHTQNPYHRIDTVNYPALPAVVKRLLTQAAGKVVCFTTTSKKVSAKWCNSGSKPYPNLTAIANKGLDLYVKKEGKWQFAGVGRPDGQCSESVLVDNMTDGEKECLLYLPIYDEISNLEIGVDSMATIKPMPFPFQKRILVYGSSIVQGASASRSGLAYPARLSRLTNWNFMNLGLSGSAKMEPAVIDMVNDLQADAYILDCIPNSSDVVVRERALNMINAIRTAHPGKPIIMVNSITREAGFIDTKVGNMVRAQNAAIDSIAHTLIKQHTPDFYYIDTKGFLGDDHEGSTDGIHPNDLGFYRFVDKIEPIIVGILKKYFK</sequence>
<dbReference type="GO" id="GO:0016787">
    <property type="term" value="F:hydrolase activity"/>
    <property type="evidence" value="ECO:0007669"/>
    <property type="project" value="UniProtKB-KW"/>
</dbReference>
<evidence type="ECO:0000256" key="1">
    <source>
        <dbReference type="SAM" id="SignalP"/>
    </source>
</evidence>
<dbReference type="EMBL" id="JASBRG010000003">
    <property type="protein sequence ID" value="MDI3319453.1"/>
    <property type="molecule type" value="Genomic_DNA"/>
</dbReference>
<dbReference type="InterPro" id="IPR036514">
    <property type="entry name" value="SGNH_hydro_sf"/>
</dbReference>
<dbReference type="Gene3D" id="2.60.120.260">
    <property type="entry name" value="Galactose-binding domain-like"/>
    <property type="match status" value="1"/>
</dbReference>
<gene>
    <name evidence="4" type="ORF">QJ048_06695</name>
</gene>
<keyword evidence="5" id="KW-1185">Reference proteome</keyword>
<evidence type="ECO:0000313" key="4">
    <source>
        <dbReference type="EMBL" id="MDI3319453.1"/>
    </source>
</evidence>
<dbReference type="Pfam" id="PF14606">
    <property type="entry name" value="Lipase_GDSL_3"/>
    <property type="match status" value="1"/>
</dbReference>
<evidence type="ECO:0000313" key="5">
    <source>
        <dbReference type="Proteomes" id="UP001226434"/>
    </source>
</evidence>